<feature type="region of interest" description="Disordered" evidence="1">
    <location>
        <begin position="554"/>
        <end position="574"/>
    </location>
</feature>
<evidence type="ECO:0000259" key="2">
    <source>
        <dbReference type="SMART" id="SM01175"/>
    </source>
</evidence>
<dbReference type="OMA" id="HAQAWWC"/>
<feature type="region of interest" description="Disordered" evidence="1">
    <location>
        <begin position="99"/>
        <end position="123"/>
    </location>
</feature>
<evidence type="ECO:0000256" key="1">
    <source>
        <dbReference type="SAM" id="MobiDB-lite"/>
    </source>
</evidence>
<feature type="region of interest" description="Disordered" evidence="1">
    <location>
        <begin position="1"/>
        <end position="78"/>
    </location>
</feature>
<dbReference type="Pfam" id="PF13901">
    <property type="entry name" value="RH_dom"/>
    <property type="match status" value="1"/>
</dbReference>
<dbReference type="InterPro" id="IPR025258">
    <property type="entry name" value="RH_dom"/>
</dbReference>
<feature type="region of interest" description="Disordered" evidence="1">
    <location>
        <begin position="643"/>
        <end position="674"/>
    </location>
</feature>
<dbReference type="OrthoDB" id="1918044at2759"/>
<feature type="compositionally biased region" description="Polar residues" evidence="1">
    <location>
        <begin position="473"/>
        <end position="485"/>
    </location>
</feature>
<feature type="compositionally biased region" description="Acidic residues" evidence="1">
    <location>
        <begin position="923"/>
        <end position="938"/>
    </location>
</feature>
<feature type="region of interest" description="Disordered" evidence="1">
    <location>
        <begin position="450"/>
        <end position="496"/>
    </location>
</feature>
<dbReference type="GeneID" id="26910011"/>
<dbReference type="EMBL" id="LGTL01000034">
    <property type="protein sequence ID" value="KPA73596.1"/>
    <property type="molecule type" value="Genomic_DNA"/>
</dbReference>
<feature type="compositionally biased region" description="Low complexity" evidence="1">
    <location>
        <begin position="309"/>
        <end position="318"/>
    </location>
</feature>
<feature type="domain" description="Rubicon Homology" evidence="2">
    <location>
        <begin position="747"/>
        <end position="1053"/>
    </location>
</feature>
<organism evidence="3 4">
    <name type="scientific">Leptomonas pyrrhocoris</name>
    <name type="common">Firebug parasite</name>
    <dbReference type="NCBI Taxonomy" id="157538"/>
    <lineage>
        <taxon>Eukaryota</taxon>
        <taxon>Discoba</taxon>
        <taxon>Euglenozoa</taxon>
        <taxon>Kinetoplastea</taxon>
        <taxon>Metakinetoplastina</taxon>
        <taxon>Trypanosomatida</taxon>
        <taxon>Trypanosomatidae</taxon>
        <taxon>Leishmaniinae</taxon>
        <taxon>Leptomonas</taxon>
    </lineage>
</organism>
<dbReference type="VEuPathDB" id="TriTrypDB:LpyrH10_34_0310"/>
<feature type="compositionally biased region" description="Low complexity" evidence="1">
    <location>
        <begin position="20"/>
        <end position="31"/>
    </location>
</feature>
<reference evidence="3 4" key="1">
    <citation type="submission" date="2015-07" db="EMBL/GenBank/DDBJ databases">
        <title>High-quality genome of monoxenous trypanosomatid Leptomonas pyrrhocoris.</title>
        <authorList>
            <person name="Flegontov P."/>
            <person name="Butenko A."/>
            <person name="Firsov S."/>
            <person name="Vlcek C."/>
            <person name="Logacheva M.D."/>
            <person name="Field M."/>
            <person name="Filatov D."/>
            <person name="Flegontova O."/>
            <person name="Gerasimov E."/>
            <person name="Jackson A.P."/>
            <person name="Kelly S."/>
            <person name="Opperdoes F."/>
            <person name="O'Reilly A."/>
            <person name="Votypka J."/>
            <person name="Yurchenko V."/>
            <person name="Lukes J."/>
        </authorList>
    </citation>
    <scope>NUCLEOTIDE SEQUENCE [LARGE SCALE GENOMIC DNA]</scope>
    <source>
        <strain evidence="3">H10</strain>
    </source>
</reference>
<dbReference type="RefSeq" id="XP_015652035.1">
    <property type="nucleotide sequence ID" value="XM_015809360.1"/>
</dbReference>
<feature type="region of interest" description="Disordered" evidence="1">
    <location>
        <begin position="843"/>
        <end position="863"/>
    </location>
</feature>
<accession>A0A0M9FQ46</accession>
<feature type="region of interest" description="Disordered" evidence="1">
    <location>
        <begin position="309"/>
        <end position="330"/>
    </location>
</feature>
<evidence type="ECO:0000313" key="3">
    <source>
        <dbReference type="EMBL" id="KPA73596.1"/>
    </source>
</evidence>
<feature type="region of interest" description="Disordered" evidence="1">
    <location>
        <begin position="700"/>
        <end position="719"/>
    </location>
</feature>
<feature type="compositionally biased region" description="Polar residues" evidence="1">
    <location>
        <begin position="658"/>
        <end position="671"/>
    </location>
</feature>
<feature type="region of interest" description="Disordered" evidence="1">
    <location>
        <begin position="194"/>
        <end position="213"/>
    </location>
</feature>
<sequence>MEQRDAEGHTAVGSRSLRQGAEASGAARGAAQPPTELHTSPDVHEAPNAAPHADQLGGHDTPAATAMQNPRTRRSSPAEAYLAVRKILEEVERQLTHAHAAEEQPLPSSSSVSLLPSRTADAAQRQRNAAARALRRVHWLAQWTENVLDAYPFVEDNAGVEGMRSEAAPPATTRASVVLEATPSNVESSLMVGTAGKAPQQTVRSNNSDDRCSRSHEEAAAAAAVRVDSVAAGHANGEDRSSAGELDGVVLDNMAKTRGCADEHAIGGRYNNEPVATKSPPTRRLNCDAPHAPPVERQLSFPSEHGLRAAAAAGAPHPHVSPPHELPREAANVGRRAAVSAASAFTTPAPPPPPIIPRDRPPLCRDVGAVHDVPSTLAEQRAASVSQRGRCAHCGTALPLPTVTAYEWCCAKLTGLCSVVRCGGGGTSRCLSRTGCCCRLCLLCRRGDDDDGDGGSGSGSSGGLDSDVERQSNGEARTPATPRSTSEARRADARHIIHGSNRISSDRCRRALIDARRTEREDSYGDNPELSFAEDDEAGERQGLLALRSAIHKPQNTHLISPPPSRSVTSRLKTTTASSTAAAVAARAAAHGTAGALFCVYEGVYLCSACFCAKPDTSAVPRDADRVIDPAAWQVRSTVVPRATNGPHRFREGDATGSVDNNTNEDTNSGDVSPVYAAVTHAADRLNRWWMSRQLGEDPPTPVPFAAPPPTSFSATSAAAAASSSLPPASHGVAAGTTREAAAQHAFIIPAHVLMRWDFTRYPVSARAAAVLQRHSSATPPPSCPPPLMGLLYDISAIHPALYTCVPALAAASRLRKRMCLLHAQMWWCARYRADVWGVDRGSRTSSRINGGERQEVPREQQSEKMRAILLQPSASSAAAAAPSEGGAFPVHQVHDATQPTASPVQAPTGFGAAPSLQSAQTDDAEEEDGDDADEEGKIEDAAEGATASRGTPLRPSWSTMTTPPPPRCTPKRRYLVERAEGWSLQDLYRLTTPCVPPAAVAAAYRASCAERVPVVEAPSLLGELQSMYAILQEHLRCCDYCRVHCRDMTTGE</sequence>
<dbReference type="AlphaFoldDB" id="A0A0M9FQ46"/>
<feature type="compositionally biased region" description="Basic and acidic residues" evidence="1">
    <location>
        <begin position="486"/>
        <end position="495"/>
    </location>
</feature>
<feature type="compositionally biased region" description="Low complexity" evidence="1">
    <location>
        <begin position="105"/>
        <end position="123"/>
    </location>
</feature>
<evidence type="ECO:0000313" key="4">
    <source>
        <dbReference type="Proteomes" id="UP000037923"/>
    </source>
</evidence>
<keyword evidence="4" id="KW-1185">Reference proteome</keyword>
<feature type="region of interest" description="Disordered" evidence="1">
    <location>
        <begin position="898"/>
        <end position="970"/>
    </location>
</feature>
<gene>
    <name evidence="3" type="ORF">ABB37_09728</name>
</gene>
<name>A0A0M9FQ46_LEPPY</name>
<protein>
    <recommendedName>
        <fullName evidence="2">Rubicon Homology domain-containing protein</fullName>
    </recommendedName>
</protein>
<feature type="compositionally biased region" description="Pro residues" evidence="1">
    <location>
        <begin position="700"/>
        <end position="711"/>
    </location>
</feature>
<feature type="compositionally biased region" description="Basic and acidic residues" evidence="1">
    <location>
        <begin position="851"/>
        <end position="863"/>
    </location>
</feature>
<dbReference type="SMART" id="SM01175">
    <property type="entry name" value="DUF4206"/>
    <property type="match status" value="1"/>
</dbReference>
<proteinExistence type="predicted"/>
<dbReference type="Proteomes" id="UP000037923">
    <property type="component" value="Unassembled WGS sequence"/>
</dbReference>
<comment type="caution">
    <text evidence="3">The sequence shown here is derived from an EMBL/GenBank/DDBJ whole genome shotgun (WGS) entry which is preliminary data.</text>
</comment>